<protein>
    <recommendedName>
        <fullName evidence="1">RNA 3'-terminal-phosphate cyclase (ATP)</fullName>
        <ecNumber evidence="1">6.5.1.4</ecNumber>
    </recommendedName>
</protein>
<organism evidence="4 5">
    <name type="scientific">Nitrosomonas nitrosa</name>
    <dbReference type="NCBI Taxonomy" id="52442"/>
    <lineage>
        <taxon>Bacteria</taxon>
        <taxon>Pseudomonadati</taxon>
        <taxon>Pseudomonadota</taxon>
        <taxon>Betaproteobacteria</taxon>
        <taxon>Nitrosomonadales</taxon>
        <taxon>Nitrosomonadaceae</taxon>
        <taxon>Nitrosomonas</taxon>
    </lineage>
</organism>
<proteinExistence type="predicted"/>
<feature type="domain" description="RNA 3'-terminal phosphate cyclase" evidence="3">
    <location>
        <begin position="2"/>
        <end position="48"/>
    </location>
</feature>
<evidence type="ECO:0000256" key="2">
    <source>
        <dbReference type="ARBA" id="ARBA00024481"/>
    </source>
</evidence>
<dbReference type="AlphaFoldDB" id="A0A1I4Q2F4"/>
<evidence type="ECO:0000259" key="3">
    <source>
        <dbReference type="Pfam" id="PF01137"/>
    </source>
</evidence>
<comment type="catalytic activity">
    <reaction evidence="2">
        <text>a 3'-end 3'-phospho-ribonucleotide-RNA + ATP = a 3'-end 2',3'-cyclophospho-ribonucleotide-RNA + AMP + diphosphate</text>
        <dbReference type="Rhea" id="RHEA:23976"/>
        <dbReference type="Rhea" id="RHEA-COMP:10463"/>
        <dbReference type="Rhea" id="RHEA-COMP:10464"/>
        <dbReference type="ChEBI" id="CHEBI:30616"/>
        <dbReference type="ChEBI" id="CHEBI:33019"/>
        <dbReference type="ChEBI" id="CHEBI:83062"/>
        <dbReference type="ChEBI" id="CHEBI:83064"/>
        <dbReference type="ChEBI" id="CHEBI:456215"/>
        <dbReference type="EC" id="6.5.1.4"/>
    </reaction>
</comment>
<evidence type="ECO:0000313" key="4">
    <source>
        <dbReference type="EMBL" id="SFM33825.1"/>
    </source>
</evidence>
<dbReference type="InterPro" id="IPR013792">
    <property type="entry name" value="RNA3'P_cycl/enolpyr_Trfase_a/b"/>
</dbReference>
<evidence type="ECO:0000313" key="5">
    <source>
        <dbReference type="Proteomes" id="UP000199561"/>
    </source>
</evidence>
<name>A0A1I4Q2F4_9PROT</name>
<dbReference type="InterPro" id="IPR037136">
    <property type="entry name" value="RNA3'_phos_cyclase_dom_sf"/>
</dbReference>
<gene>
    <name evidence="4" type="ORF">SAMN05421880_11364</name>
</gene>
<dbReference type="GO" id="GO:0003963">
    <property type="term" value="F:RNA-3'-phosphate cyclase activity"/>
    <property type="evidence" value="ECO:0007669"/>
    <property type="project" value="UniProtKB-EC"/>
</dbReference>
<dbReference type="SUPFAM" id="SSF55205">
    <property type="entry name" value="EPT/RTPC-like"/>
    <property type="match status" value="1"/>
</dbReference>
<dbReference type="STRING" id="52442.SAMN05421880_11364"/>
<dbReference type="EC" id="6.5.1.4" evidence="1"/>
<reference evidence="4 5" key="1">
    <citation type="submission" date="2016-10" db="EMBL/GenBank/DDBJ databases">
        <authorList>
            <person name="de Groot N.N."/>
        </authorList>
    </citation>
    <scope>NUCLEOTIDE SEQUENCE [LARGE SCALE GENOMIC DNA]</scope>
    <source>
        <strain evidence="4 5">Nm146</strain>
    </source>
</reference>
<dbReference type="Gene3D" id="3.65.10.20">
    <property type="entry name" value="RNA 3'-terminal phosphate cyclase domain"/>
    <property type="match status" value="1"/>
</dbReference>
<evidence type="ECO:0000256" key="1">
    <source>
        <dbReference type="ARBA" id="ARBA00012725"/>
    </source>
</evidence>
<dbReference type="EMBL" id="FOUF01000013">
    <property type="protein sequence ID" value="SFM33825.1"/>
    <property type="molecule type" value="Genomic_DNA"/>
</dbReference>
<dbReference type="InterPro" id="IPR023797">
    <property type="entry name" value="RNA3'_phos_cyclase_dom"/>
</dbReference>
<dbReference type="Pfam" id="PF01137">
    <property type="entry name" value="RTC"/>
    <property type="match status" value="1"/>
</dbReference>
<dbReference type="Proteomes" id="UP000199561">
    <property type="component" value="Unassembled WGS sequence"/>
</dbReference>
<sequence length="66" mass="7378">MLDMHAADQILIYPALAKGGSFTTRHISLHARTAMWLIEQFLPVTFTIAEPAGQIHVIVILLRKLP</sequence>
<keyword evidence="5" id="KW-1185">Reference proteome</keyword>
<accession>A0A1I4Q2F4</accession>